<dbReference type="OrthoDB" id="64767at2759"/>
<keyword evidence="4" id="KW-0067">ATP-binding</keyword>
<dbReference type="Gene3D" id="3.40.50.300">
    <property type="entry name" value="P-loop containing nucleotide triphosphate hydrolases"/>
    <property type="match status" value="2"/>
</dbReference>
<accession>A0A016WKR8</accession>
<feature type="region of interest" description="Disordered" evidence="6">
    <location>
        <begin position="182"/>
        <end position="232"/>
    </location>
</feature>
<evidence type="ECO:0000256" key="2">
    <source>
        <dbReference type="ARBA" id="ARBA00022801"/>
    </source>
</evidence>
<dbReference type="SUPFAM" id="SSF52540">
    <property type="entry name" value="P-loop containing nucleoside triphosphate hydrolases"/>
    <property type="match status" value="2"/>
</dbReference>
<evidence type="ECO:0000256" key="1">
    <source>
        <dbReference type="ARBA" id="ARBA00022741"/>
    </source>
</evidence>
<dbReference type="GO" id="GO:0003676">
    <property type="term" value="F:nucleic acid binding"/>
    <property type="evidence" value="ECO:0007669"/>
    <property type="project" value="InterPro"/>
</dbReference>
<dbReference type="AlphaFoldDB" id="A0A016WKR8"/>
<feature type="domain" description="Helicase C-terminal" evidence="8">
    <location>
        <begin position="243"/>
        <end position="443"/>
    </location>
</feature>
<dbReference type="InterPro" id="IPR027417">
    <property type="entry name" value="P-loop_NTPase"/>
</dbReference>
<evidence type="ECO:0000313" key="9">
    <source>
        <dbReference type="EMBL" id="EYC39603.1"/>
    </source>
</evidence>
<feature type="compositionally biased region" description="Gly residues" evidence="6">
    <location>
        <begin position="189"/>
        <end position="228"/>
    </location>
</feature>
<reference evidence="10" key="1">
    <citation type="journal article" date="2015" name="Nat. Genet.">
        <title>The genome and transcriptome of the zoonotic hookworm Ancylostoma ceylanicum identify infection-specific gene families.</title>
        <authorList>
            <person name="Schwarz E.M."/>
            <person name="Hu Y."/>
            <person name="Antoshechkin I."/>
            <person name="Miller M.M."/>
            <person name="Sternberg P.W."/>
            <person name="Aroian R.V."/>
        </authorList>
    </citation>
    <scope>NUCLEOTIDE SEQUENCE</scope>
    <source>
        <strain evidence="10">HY135</strain>
    </source>
</reference>
<keyword evidence="3" id="KW-0347">Helicase</keyword>
<proteinExistence type="predicted"/>
<dbReference type="InterPro" id="IPR001650">
    <property type="entry name" value="Helicase_C-like"/>
</dbReference>
<dbReference type="GO" id="GO:0003724">
    <property type="term" value="F:RNA helicase activity"/>
    <property type="evidence" value="ECO:0007669"/>
    <property type="project" value="UniProtKB-EC"/>
</dbReference>
<comment type="caution">
    <text evidence="9">The sequence shown here is derived from an EMBL/GenBank/DDBJ whole genome shotgun (WGS) entry which is preliminary data.</text>
</comment>
<evidence type="ECO:0000256" key="6">
    <source>
        <dbReference type="SAM" id="MobiDB-lite"/>
    </source>
</evidence>
<dbReference type="CDD" id="cd18795">
    <property type="entry name" value="SF2_C_Ski2"/>
    <property type="match status" value="1"/>
</dbReference>
<protein>
    <recommendedName>
        <fullName evidence="11">Helicase protein</fullName>
    </recommendedName>
</protein>
<dbReference type="SMART" id="SM00490">
    <property type="entry name" value="HELICc"/>
    <property type="match status" value="1"/>
</dbReference>
<sequence>MQLLCFRAIYTSPIKALSNQKFRDFKMMFTDVGLVTGDIQLFPEAFCLIMTTEILRSMLYNGSEVVRDLEWVVFDEVHYINNAERGHVWEEVLIMLPSHVKIVMLSATVPNCIEFADWVGRIKNRKINVVSTLKRPVPLEHYLYTGQDGKTKKDLFKIVDMSGSWQDIGYKKALEAKNALLKRDAPAGQGRGGGDTGRGRGGGDASRGRGGGPTRGGRGGGGGGGGAFNTGSPNKNDKNVYINLIDYLRTNEQLPMVVFVFSRKRCDDNAQLLQSMDLTTEVEKSHIQNFFSQCINRLKGSDKKLPQVHLMKDLCLRGFAVHHSGILPILKEVVELLFQKGYVKILFATETFAMGVNMPARTVVFDSIQKHDGMELRVLNAGEYIQMAGRAGRRGLDTTGTVIVLCKQPKLVEPGQLQVIMMGKAAPLVSQFRVTYSMLLNLLRVEHLRVEDMLQRSFVECASLREGPTRKTNLEKAEQHLSTLPKTNCQMCEPPEATISPIRQFHDVLVNFIERRAELWLRLAAVPVMDKRLKCGRVLLVSCAQHQLQNQLVLLIKDFLGDGKRSFQVLVPCFDSESFSDEQKRASEEIARLSKEDRYWLEESCVLEGITRWGIEAVAPLAQDGGQGQRSFRMVNDLPISSLLGVGKKAIKIDVAELLSEAKSREIPRLRWFKCTNI</sequence>
<dbReference type="GO" id="GO:0016787">
    <property type="term" value="F:hydrolase activity"/>
    <property type="evidence" value="ECO:0007669"/>
    <property type="project" value="UniProtKB-KW"/>
</dbReference>
<keyword evidence="1" id="KW-0547">Nucleotide-binding</keyword>
<evidence type="ECO:0000256" key="3">
    <source>
        <dbReference type="ARBA" id="ARBA00022806"/>
    </source>
</evidence>
<feature type="domain" description="Helicase ATP-binding" evidence="7">
    <location>
        <begin position="1"/>
        <end position="127"/>
    </location>
</feature>
<dbReference type="InterPro" id="IPR011545">
    <property type="entry name" value="DEAD/DEAH_box_helicase_dom"/>
</dbReference>
<organism evidence="9 10">
    <name type="scientific">Ancylostoma ceylanicum</name>
    <dbReference type="NCBI Taxonomy" id="53326"/>
    <lineage>
        <taxon>Eukaryota</taxon>
        <taxon>Metazoa</taxon>
        <taxon>Ecdysozoa</taxon>
        <taxon>Nematoda</taxon>
        <taxon>Chromadorea</taxon>
        <taxon>Rhabditida</taxon>
        <taxon>Rhabditina</taxon>
        <taxon>Rhabditomorpha</taxon>
        <taxon>Strongyloidea</taxon>
        <taxon>Ancylostomatidae</taxon>
        <taxon>Ancylostomatinae</taxon>
        <taxon>Ancylostoma</taxon>
    </lineage>
</organism>
<dbReference type="PANTHER" id="PTHR12131:SF1">
    <property type="entry name" value="ATP-DEPENDENT RNA HELICASE SUPV3L1, MITOCHONDRIAL-RELATED"/>
    <property type="match status" value="1"/>
</dbReference>
<keyword evidence="10" id="KW-1185">Reference proteome</keyword>
<dbReference type="Gene3D" id="1.10.3380.30">
    <property type="match status" value="1"/>
</dbReference>
<evidence type="ECO:0000259" key="8">
    <source>
        <dbReference type="PROSITE" id="PS51194"/>
    </source>
</evidence>
<name>A0A016WKR8_9BILA</name>
<dbReference type="Pfam" id="PF00270">
    <property type="entry name" value="DEAD"/>
    <property type="match status" value="1"/>
</dbReference>
<dbReference type="PANTHER" id="PTHR12131">
    <property type="entry name" value="ATP-DEPENDENT RNA AND DNA HELICASE"/>
    <property type="match status" value="1"/>
</dbReference>
<dbReference type="InterPro" id="IPR050699">
    <property type="entry name" value="RNA-DNA_Helicase"/>
</dbReference>
<dbReference type="PROSITE" id="PS51194">
    <property type="entry name" value="HELICASE_CTER"/>
    <property type="match status" value="1"/>
</dbReference>
<evidence type="ECO:0008006" key="11">
    <source>
        <dbReference type="Google" id="ProtNLM"/>
    </source>
</evidence>
<evidence type="ECO:0000256" key="4">
    <source>
        <dbReference type="ARBA" id="ARBA00022840"/>
    </source>
</evidence>
<keyword evidence="2" id="KW-0378">Hydrolase</keyword>
<dbReference type="STRING" id="53326.A0A016WKR8"/>
<comment type="catalytic activity">
    <reaction evidence="5">
        <text>ATP + H2O = ADP + phosphate + H(+)</text>
        <dbReference type="Rhea" id="RHEA:13065"/>
        <dbReference type="ChEBI" id="CHEBI:15377"/>
        <dbReference type="ChEBI" id="CHEBI:15378"/>
        <dbReference type="ChEBI" id="CHEBI:30616"/>
        <dbReference type="ChEBI" id="CHEBI:43474"/>
        <dbReference type="ChEBI" id="CHEBI:456216"/>
        <dbReference type="EC" id="3.6.4.13"/>
    </reaction>
</comment>
<dbReference type="Proteomes" id="UP000024635">
    <property type="component" value="Unassembled WGS sequence"/>
</dbReference>
<evidence type="ECO:0000259" key="7">
    <source>
        <dbReference type="PROSITE" id="PS51192"/>
    </source>
</evidence>
<dbReference type="GO" id="GO:0055087">
    <property type="term" value="C:Ski complex"/>
    <property type="evidence" value="ECO:0007669"/>
    <property type="project" value="TreeGrafter"/>
</dbReference>
<dbReference type="Pfam" id="PF00271">
    <property type="entry name" value="Helicase_C"/>
    <property type="match status" value="1"/>
</dbReference>
<dbReference type="GO" id="GO:0070478">
    <property type="term" value="P:nuclear-transcribed mRNA catabolic process, 3'-5' exonucleolytic nonsense-mediated decay"/>
    <property type="evidence" value="ECO:0007669"/>
    <property type="project" value="TreeGrafter"/>
</dbReference>
<dbReference type="EMBL" id="JARK01000249">
    <property type="protein sequence ID" value="EYC39603.1"/>
    <property type="molecule type" value="Genomic_DNA"/>
</dbReference>
<gene>
    <name evidence="9" type="primary">Acey_s0649.g1115</name>
    <name evidence="9" type="synonym">Acey-skih-2</name>
    <name evidence="9" type="ORF">Y032_0649g1115</name>
</gene>
<evidence type="ECO:0000256" key="5">
    <source>
        <dbReference type="ARBA" id="ARBA00047984"/>
    </source>
</evidence>
<dbReference type="PROSITE" id="PS51192">
    <property type="entry name" value="HELICASE_ATP_BIND_1"/>
    <property type="match status" value="1"/>
</dbReference>
<dbReference type="InterPro" id="IPR014001">
    <property type="entry name" value="Helicase_ATP-bd"/>
</dbReference>
<dbReference type="GO" id="GO:0005524">
    <property type="term" value="F:ATP binding"/>
    <property type="evidence" value="ECO:0007669"/>
    <property type="project" value="UniProtKB-KW"/>
</dbReference>
<evidence type="ECO:0000313" key="10">
    <source>
        <dbReference type="Proteomes" id="UP000024635"/>
    </source>
</evidence>